<dbReference type="AlphaFoldDB" id="A0AAD7H4J5"/>
<keyword evidence="7" id="KW-1185">Reference proteome</keyword>
<keyword evidence="4" id="KW-0175">Coiled coil</keyword>
<reference evidence="6" key="1">
    <citation type="submission" date="2023-03" db="EMBL/GenBank/DDBJ databases">
        <title>Massive genome expansion in bonnet fungi (Mycena s.s.) driven by repeated elements and novel gene families across ecological guilds.</title>
        <authorList>
            <consortium name="Lawrence Berkeley National Laboratory"/>
            <person name="Harder C.B."/>
            <person name="Miyauchi S."/>
            <person name="Viragh M."/>
            <person name="Kuo A."/>
            <person name="Thoen E."/>
            <person name="Andreopoulos B."/>
            <person name="Lu D."/>
            <person name="Skrede I."/>
            <person name="Drula E."/>
            <person name="Henrissat B."/>
            <person name="Morin E."/>
            <person name="Kohler A."/>
            <person name="Barry K."/>
            <person name="LaButti K."/>
            <person name="Morin E."/>
            <person name="Salamov A."/>
            <person name="Lipzen A."/>
            <person name="Mereny Z."/>
            <person name="Hegedus B."/>
            <person name="Baldrian P."/>
            <person name="Stursova M."/>
            <person name="Weitz H."/>
            <person name="Taylor A."/>
            <person name="Grigoriev I.V."/>
            <person name="Nagy L.G."/>
            <person name="Martin F."/>
            <person name="Kauserud H."/>
        </authorList>
    </citation>
    <scope>NUCLEOTIDE SEQUENCE</scope>
    <source>
        <strain evidence="6">CBHHK182m</strain>
    </source>
</reference>
<dbReference type="PROSITE" id="PS00678">
    <property type="entry name" value="WD_REPEATS_1"/>
    <property type="match status" value="1"/>
</dbReference>
<feature type="coiled-coil region" evidence="4">
    <location>
        <begin position="236"/>
        <end position="277"/>
    </location>
</feature>
<dbReference type="PROSITE" id="PS50294">
    <property type="entry name" value="WD_REPEATS_REGION"/>
    <property type="match status" value="1"/>
</dbReference>
<dbReference type="InterPro" id="IPR019775">
    <property type="entry name" value="WD40_repeat_CS"/>
</dbReference>
<comment type="caution">
    <text evidence="6">The sequence shown here is derived from an EMBL/GenBank/DDBJ whole genome shotgun (WGS) entry which is preliminary data.</text>
</comment>
<evidence type="ECO:0000256" key="2">
    <source>
        <dbReference type="ARBA" id="ARBA00022737"/>
    </source>
</evidence>
<sequence>MSEDYTLFAQLTPLSRAGGPVNSLLFIKDATLLVSGGDDQVVRVWDVGSGECLQELRDPQWGQITALSWLPEQLEKPPVLFIGTGRGVVSLYPFANERNKVAVFTGSAALSGDGSTKAVYNLSSGDFDVYHPTNSLTPTTLSIPTGTRLIKQCAFAEDGRTLICGGDNGTVHVFKLGEIVEHKFLSTEGSLDTFYAVTTASTLDYHFVAGGESEEPAAIFVWRKPTEKRAAENKRIRKLQADKETVAHQAAKKEMETKALKARLATMEEEMLRTRKRSSNTWLLAGVLVGAVFLVLRLTYLDDANLHFYSSTLADRFSSQVE</sequence>
<gene>
    <name evidence="6" type="ORF">B0H16DRAFT_1744809</name>
</gene>
<name>A0AAD7H4J5_9AGAR</name>
<keyword evidence="5" id="KW-0812">Transmembrane</keyword>
<accession>A0AAD7H4J5</accession>
<evidence type="ECO:0000256" key="4">
    <source>
        <dbReference type="SAM" id="Coils"/>
    </source>
</evidence>
<dbReference type="Pfam" id="PF00400">
    <property type="entry name" value="WD40"/>
    <property type="match status" value="2"/>
</dbReference>
<dbReference type="PANTHER" id="PTHR19879:SF9">
    <property type="entry name" value="TRANSCRIPTION INITIATION FACTOR TFIID SUBUNIT 5"/>
    <property type="match status" value="1"/>
</dbReference>
<dbReference type="SMART" id="SM00320">
    <property type="entry name" value="WD40"/>
    <property type="match status" value="3"/>
</dbReference>
<dbReference type="SUPFAM" id="SSF50978">
    <property type="entry name" value="WD40 repeat-like"/>
    <property type="match status" value="1"/>
</dbReference>
<dbReference type="InterPro" id="IPR015943">
    <property type="entry name" value="WD40/YVTN_repeat-like_dom_sf"/>
</dbReference>
<evidence type="ECO:0000313" key="6">
    <source>
        <dbReference type="EMBL" id="KAJ7711805.1"/>
    </source>
</evidence>
<evidence type="ECO:0000256" key="1">
    <source>
        <dbReference type="ARBA" id="ARBA00022574"/>
    </source>
</evidence>
<keyword evidence="5" id="KW-1133">Transmembrane helix</keyword>
<evidence type="ECO:0000313" key="7">
    <source>
        <dbReference type="Proteomes" id="UP001215598"/>
    </source>
</evidence>
<feature type="transmembrane region" description="Helical" evidence="5">
    <location>
        <begin position="281"/>
        <end position="300"/>
    </location>
</feature>
<keyword evidence="1 3" id="KW-0853">WD repeat</keyword>
<feature type="repeat" description="WD" evidence="3">
    <location>
        <begin position="14"/>
        <end position="55"/>
    </location>
</feature>
<evidence type="ECO:0000256" key="3">
    <source>
        <dbReference type="PROSITE-ProRule" id="PRU00221"/>
    </source>
</evidence>
<evidence type="ECO:0000256" key="5">
    <source>
        <dbReference type="SAM" id="Phobius"/>
    </source>
</evidence>
<dbReference type="Gene3D" id="2.130.10.10">
    <property type="entry name" value="YVTN repeat-like/Quinoprotein amine dehydrogenase"/>
    <property type="match status" value="1"/>
</dbReference>
<organism evidence="6 7">
    <name type="scientific">Mycena metata</name>
    <dbReference type="NCBI Taxonomy" id="1033252"/>
    <lineage>
        <taxon>Eukaryota</taxon>
        <taxon>Fungi</taxon>
        <taxon>Dikarya</taxon>
        <taxon>Basidiomycota</taxon>
        <taxon>Agaricomycotina</taxon>
        <taxon>Agaricomycetes</taxon>
        <taxon>Agaricomycetidae</taxon>
        <taxon>Agaricales</taxon>
        <taxon>Marasmiineae</taxon>
        <taxon>Mycenaceae</taxon>
        <taxon>Mycena</taxon>
    </lineage>
</organism>
<protein>
    <submittedName>
        <fullName evidence="6">WD40-repeat-containing domain protein</fullName>
    </submittedName>
</protein>
<dbReference type="PROSITE" id="PS50082">
    <property type="entry name" value="WD_REPEATS_2"/>
    <property type="match status" value="1"/>
</dbReference>
<dbReference type="InterPro" id="IPR036322">
    <property type="entry name" value="WD40_repeat_dom_sf"/>
</dbReference>
<proteinExistence type="predicted"/>
<dbReference type="InterPro" id="IPR001680">
    <property type="entry name" value="WD40_rpt"/>
</dbReference>
<dbReference type="EMBL" id="JARKIB010000385">
    <property type="protein sequence ID" value="KAJ7711805.1"/>
    <property type="molecule type" value="Genomic_DNA"/>
</dbReference>
<keyword evidence="5" id="KW-0472">Membrane</keyword>
<dbReference type="Proteomes" id="UP001215598">
    <property type="component" value="Unassembled WGS sequence"/>
</dbReference>
<keyword evidence="2" id="KW-0677">Repeat</keyword>
<dbReference type="PANTHER" id="PTHR19879">
    <property type="entry name" value="TRANSCRIPTION INITIATION FACTOR TFIID"/>
    <property type="match status" value="1"/>
</dbReference>